<dbReference type="InterPro" id="IPR017871">
    <property type="entry name" value="ABC_transporter-like_CS"/>
</dbReference>
<dbReference type="InterPro" id="IPR003593">
    <property type="entry name" value="AAA+_ATPase"/>
</dbReference>
<dbReference type="GO" id="GO:0005524">
    <property type="term" value="F:ATP binding"/>
    <property type="evidence" value="ECO:0007669"/>
    <property type="project" value="UniProtKB-KW"/>
</dbReference>
<keyword evidence="2" id="KW-0813">Transport</keyword>
<proteinExistence type="inferred from homology"/>
<evidence type="ECO:0000256" key="1">
    <source>
        <dbReference type="ARBA" id="ARBA00005417"/>
    </source>
</evidence>
<dbReference type="SMART" id="SM00382">
    <property type="entry name" value="AAA"/>
    <property type="match status" value="1"/>
</dbReference>
<reference evidence="6 7" key="1">
    <citation type="submission" date="2019-11" db="EMBL/GenBank/DDBJ databases">
        <authorList>
            <person name="Dong K."/>
        </authorList>
    </citation>
    <scope>NUCLEOTIDE SEQUENCE [LARGE SCALE GENOMIC DNA]</scope>
    <source>
        <strain evidence="6 7">DK608</strain>
    </source>
</reference>
<dbReference type="Gene3D" id="3.40.50.300">
    <property type="entry name" value="P-loop containing nucleotide triphosphate hydrolases"/>
    <property type="match status" value="1"/>
</dbReference>
<dbReference type="SUPFAM" id="SSF52540">
    <property type="entry name" value="P-loop containing nucleoside triphosphate hydrolases"/>
    <property type="match status" value="1"/>
</dbReference>
<accession>A0A6L6J1C1</accession>
<dbReference type="GO" id="GO:0016887">
    <property type="term" value="F:ATP hydrolysis activity"/>
    <property type="evidence" value="ECO:0007669"/>
    <property type="project" value="InterPro"/>
</dbReference>
<evidence type="ECO:0000313" key="7">
    <source>
        <dbReference type="Proteomes" id="UP000478740"/>
    </source>
</evidence>
<evidence type="ECO:0000313" key="6">
    <source>
        <dbReference type="EMBL" id="MTH65608.1"/>
    </source>
</evidence>
<dbReference type="Proteomes" id="UP000478740">
    <property type="component" value="Unassembled WGS sequence"/>
</dbReference>
<dbReference type="InterPro" id="IPR050166">
    <property type="entry name" value="ABC_transporter_ATP-bind"/>
</dbReference>
<keyword evidence="3" id="KW-0547">Nucleotide-binding</keyword>
<dbReference type="InterPro" id="IPR027417">
    <property type="entry name" value="P-loop_NTPase"/>
</dbReference>
<comment type="similarity">
    <text evidence="1">Belongs to the ABC transporter superfamily.</text>
</comment>
<evidence type="ECO:0000256" key="4">
    <source>
        <dbReference type="ARBA" id="ARBA00022840"/>
    </source>
</evidence>
<dbReference type="InterPro" id="IPR003439">
    <property type="entry name" value="ABC_transporter-like_ATP-bd"/>
</dbReference>
<dbReference type="AlphaFoldDB" id="A0A6L6J1C1"/>
<keyword evidence="4 6" id="KW-0067">ATP-binding</keyword>
<evidence type="ECO:0000256" key="3">
    <source>
        <dbReference type="ARBA" id="ARBA00022741"/>
    </source>
</evidence>
<dbReference type="PROSITE" id="PS50893">
    <property type="entry name" value="ABC_TRANSPORTER_2"/>
    <property type="match status" value="1"/>
</dbReference>
<organism evidence="6 7">
    <name type="scientific">Paracoccus shanxieyensis</name>
    <dbReference type="NCBI Taxonomy" id="2675752"/>
    <lineage>
        <taxon>Bacteria</taxon>
        <taxon>Pseudomonadati</taxon>
        <taxon>Pseudomonadota</taxon>
        <taxon>Alphaproteobacteria</taxon>
        <taxon>Rhodobacterales</taxon>
        <taxon>Paracoccaceae</taxon>
        <taxon>Paracoccus</taxon>
    </lineage>
</organism>
<evidence type="ECO:0000256" key="2">
    <source>
        <dbReference type="ARBA" id="ARBA00022448"/>
    </source>
</evidence>
<name>A0A6L6J1C1_9RHOB</name>
<feature type="domain" description="ABC transporter" evidence="5">
    <location>
        <begin position="2"/>
        <end position="227"/>
    </location>
</feature>
<dbReference type="Pfam" id="PF00005">
    <property type="entry name" value="ABC_tran"/>
    <property type="match status" value="1"/>
</dbReference>
<dbReference type="EMBL" id="WMII01000015">
    <property type="protein sequence ID" value="MTH65608.1"/>
    <property type="molecule type" value="Genomic_DNA"/>
</dbReference>
<dbReference type="PROSITE" id="PS00211">
    <property type="entry name" value="ABC_TRANSPORTER_1"/>
    <property type="match status" value="1"/>
</dbReference>
<sequence>MLEVRSLSHSYAQKPVLRDVSVALRRGRITVLLGPSGCGKTTLLRLVAGLLPLQAGQVMIDGQPPVPGRNTAMLFQDSRLLPWRRVSENLSIQLQSLPARDRPARIAALLQRVGLSDHAQSWPEELSGGQQQRLAMARLLATDAPLLLMDERFAALDGFARERLQDETRHLASEGSGRGILFVTHSIDEALLLGDEVLVLANGSALPQDLHALTERRSDFATLAADRAAILDRMRMHRSGA</sequence>
<keyword evidence="7" id="KW-1185">Reference proteome</keyword>
<comment type="caution">
    <text evidence="6">The sequence shown here is derived from an EMBL/GenBank/DDBJ whole genome shotgun (WGS) entry which is preliminary data.</text>
</comment>
<gene>
    <name evidence="6" type="ORF">GL284_15145</name>
</gene>
<dbReference type="PANTHER" id="PTHR42788">
    <property type="entry name" value="TAURINE IMPORT ATP-BINDING PROTEIN-RELATED"/>
    <property type="match status" value="1"/>
</dbReference>
<evidence type="ECO:0000259" key="5">
    <source>
        <dbReference type="PROSITE" id="PS50893"/>
    </source>
</evidence>
<dbReference type="RefSeq" id="WP_155045489.1">
    <property type="nucleotide sequence ID" value="NZ_WMIH01000015.1"/>
</dbReference>
<dbReference type="PANTHER" id="PTHR42788:SF13">
    <property type="entry name" value="ALIPHATIC SULFONATES IMPORT ATP-BINDING PROTEIN SSUB"/>
    <property type="match status" value="1"/>
</dbReference>
<protein>
    <submittedName>
        <fullName evidence="6">ATP-binding cassette domain-containing protein</fullName>
    </submittedName>
</protein>